<dbReference type="PANTHER" id="PTHR43665">
    <property type="entry name" value="ISOPENTENYL-DIPHOSPHATE DELTA-ISOMERASE"/>
    <property type="match status" value="1"/>
</dbReference>
<feature type="binding site" evidence="11">
    <location>
        <position position="154"/>
    </location>
    <ligand>
        <name>substrate</name>
    </ligand>
</feature>
<comment type="catalytic activity">
    <reaction evidence="11">
        <text>isopentenyl diphosphate = dimethylallyl diphosphate</text>
        <dbReference type="Rhea" id="RHEA:23284"/>
        <dbReference type="ChEBI" id="CHEBI:57623"/>
        <dbReference type="ChEBI" id="CHEBI:128769"/>
        <dbReference type="EC" id="5.3.3.2"/>
    </reaction>
</comment>
<evidence type="ECO:0000256" key="7">
    <source>
        <dbReference type="ARBA" id="ARBA00022857"/>
    </source>
</evidence>
<keyword evidence="2 11" id="KW-0963">Cytoplasm</keyword>
<feature type="binding site" evidence="11">
    <location>
        <begin position="283"/>
        <end position="284"/>
    </location>
    <ligand>
        <name>FMN</name>
        <dbReference type="ChEBI" id="CHEBI:58210"/>
    </ligand>
</feature>
<dbReference type="GO" id="GO:0004452">
    <property type="term" value="F:isopentenyl-diphosphate delta-isomerase activity"/>
    <property type="evidence" value="ECO:0007669"/>
    <property type="project" value="UniProtKB-EC"/>
</dbReference>
<sequence length="346" mass="38851">MDDLKKSKDRKIDHIKFAKEAYLNKDYFKDIRIFNNSLPEINYEDISLKTNFLGKEIDMPIMINAMTGGCDLSFNINRDLSKLSKEFNIPMAVGSQSIMFKDKTLEKTFKIVRDNNKDGVILSNLSALSSLEKVKRAIDVIEADGIQLHLNSSQELVMREGDRNFKGILKNIENIISNVNVPVILKEVGSGISFETCKKLESVGAKYIDVGGKGGTSFIKIEALRSKNKFLEDIQEIEIPTPESIIFCKLASKNINIISSGGINKGSQIIKSLILGSKLTAIAGPILQMYLEGGIDKVREYIKNLNESTKILMGSLGCETLNDLNKVKYFYKDEHIIKKYISNYKN</sequence>
<dbReference type="PIRSF" id="PIRSF003314">
    <property type="entry name" value="IPP_isomerase"/>
    <property type="match status" value="1"/>
</dbReference>
<evidence type="ECO:0000256" key="6">
    <source>
        <dbReference type="ARBA" id="ARBA00022842"/>
    </source>
</evidence>
<reference evidence="13 14" key="1">
    <citation type="submission" date="2021-03" db="EMBL/GenBank/DDBJ databases">
        <title>Genomic Encyclopedia of Type Strains, Phase IV (KMG-IV): sequencing the most valuable type-strain genomes for metagenomic binning, comparative biology and taxonomic classification.</title>
        <authorList>
            <person name="Goeker M."/>
        </authorList>
    </citation>
    <scope>NUCLEOTIDE SEQUENCE [LARGE SCALE GENOMIC DNA]</scope>
    <source>
        <strain evidence="13 14">DSM 3984</strain>
    </source>
</reference>
<feature type="binding site" evidence="11">
    <location>
        <position position="186"/>
    </location>
    <ligand>
        <name>FMN</name>
        <dbReference type="ChEBI" id="CHEBI:58210"/>
    </ligand>
</feature>
<dbReference type="PANTHER" id="PTHR43665:SF1">
    <property type="entry name" value="ISOPENTENYL-DIPHOSPHATE DELTA-ISOMERASE"/>
    <property type="match status" value="1"/>
</dbReference>
<dbReference type="Pfam" id="PF01070">
    <property type="entry name" value="FMN_dh"/>
    <property type="match status" value="1"/>
</dbReference>
<evidence type="ECO:0000256" key="2">
    <source>
        <dbReference type="ARBA" id="ARBA00022490"/>
    </source>
</evidence>
<organism evidence="13 14">
    <name type="scientific">Clostridium moniliforme</name>
    <dbReference type="NCBI Taxonomy" id="39489"/>
    <lineage>
        <taxon>Bacteria</taxon>
        <taxon>Bacillati</taxon>
        <taxon>Bacillota</taxon>
        <taxon>Clostridia</taxon>
        <taxon>Eubacteriales</taxon>
        <taxon>Clostridiaceae</taxon>
        <taxon>Clostridium</taxon>
    </lineage>
</organism>
<keyword evidence="6 11" id="KW-0460">Magnesium</keyword>
<dbReference type="InterPro" id="IPR000262">
    <property type="entry name" value="FMN-dep_DH"/>
</dbReference>
<comment type="subcellular location">
    <subcellularLocation>
        <location evidence="11">Cytoplasm</location>
    </subcellularLocation>
</comment>
<dbReference type="CDD" id="cd02811">
    <property type="entry name" value="IDI-2_FMN"/>
    <property type="match status" value="1"/>
</dbReference>
<evidence type="ECO:0000256" key="11">
    <source>
        <dbReference type="HAMAP-Rule" id="MF_00354"/>
    </source>
</evidence>
<dbReference type="InterPro" id="IPR011179">
    <property type="entry name" value="IPdP_isomerase"/>
</dbReference>
<comment type="cofactor">
    <cofactor evidence="11">
        <name>Mg(2+)</name>
        <dbReference type="ChEBI" id="CHEBI:18420"/>
    </cofactor>
</comment>
<comment type="function">
    <text evidence="11">Involved in the biosynthesis of isoprenoids. Catalyzes the 1,3-allylic rearrangement of the homoallylic substrate isopentenyl (IPP) to its allylic isomer, dimethylallyl diphosphate (DMAPP).</text>
</comment>
<feature type="domain" description="FMN-dependent dehydrogenase" evidence="12">
    <location>
        <begin position="169"/>
        <end position="326"/>
    </location>
</feature>
<dbReference type="RefSeq" id="WP_209796077.1">
    <property type="nucleotide sequence ID" value="NZ_JAGGJZ010000002.1"/>
</dbReference>
<accession>A0ABS4EZE1</accession>
<comment type="cofactor">
    <cofactor evidence="1 11">
        <name>FMN</name>
        <dbReference type="ChEBI" id="CHEBI:58210"/>
    </cofactor>
</comment>
<feature type="binding site" evidence="11">
    <location>
        <begin position="10"/>
        <end position="11"/>
    </location>
    <ligand>
        <name>substrate</name>
    </ligand>
</feature>
<keyword evidence="4 11" id="KW-0288">FMN</keyword>
<evidence type="ECO:0000256" key="8">
    <source>
        <dbReference type="ARBA" id="ARBA00023229"/>
    </source>
</evidence>
<feature type="binding site" evidence="11">
    <location>
        <position position="155"/>
    </location>
    <ligand>
        <name>Mg(2+)</name>
        <dbReference type="ChEBI" id="CHEBI:18420"/>
    </ligand>
</feature>
<evidence type="ECO:0000313" key="13">
    <source>
        <dbReference type="EMBL" id="MBP1889373.1"/>
    </source>
</evidence>
<dbReference type="Proteomes" id="UP000783390">
    <property type="component" value="Unassembled WGS sequence"/>
</dbReference>
<keyword evidence="8 11" id="KW-0414">Isoprene biosynthesis</keyword>
<proteinExistence type="inferred from homology"/>
<dbReference type="Gene3D" id="3.20.20.70">
    <property type="entry name" value="Aldolase class I"/>
    <property type="match status" value="1"/>
</dbReference>
<comment type="subunit">
    <text evidence="10 11">Homooctamer. Dimer of tetramers.</text>
</comment>
<keyword evidence="14" id="KW-1185">Reference proteome</keyword>
<feature type="binding site" evidence="11">
    <location>
        <begin position="65"/>
        <end position="67"/>
    </location>
    <ligand>
        <name>FMN</name>
        <dbReference type="ChEBI" id="CHEBI:58210"/>
    </ligand>
</feature>
<feature type="binding site" evidence="11">
    <location>
        <position position="124"/>
    </location>
    <ligand>
        <name>FMN</name>
        <dbReference type="ChEBI" id="CHEBI:58210"/>
    </ligand>
</feature>
<dbReference type="EC" id="5.3.3.2" evidence="11"/>
<feature type="binding site" evidence="11">
    <location>
        <position position="95"/>
    </location>
    <ligand>
        <name>FMN</name>
        <dbReference type="ChEBI" id="CHEBI:58210"/>
    </ligand>
</feature>
<evidence type="ECO:0000256" key="5">
    <source>
        <dbReference type="ARBA" id="ARBA00022723"/>
    </source>
</evidence>
<feature type="binding site" evidence="11">
    <location>
        <position position="216"/>
    </location>
    <ligand>
        <name>FMN</name>
        <dbReference type="ChEBI" id="CHEBI:58210"/>
    </ligand>
</feature>
<evidence type="ECO:0000313" key="14">
    <source>
        <dbReference type="Proteomes" id="UP000783390"/>
    </source>
</evidence>
<comment type="similarity">
    <text evidence="11">Belongs to the IPP isomerase type 2 family.</text>
</comment>
<gene>
    <name evidence="11" type="primary">fni</name>
    <name evidence="13" type="ORF">J2Z53_000954</name>
</gene>
<comment type="cofactor">
    <cofactor evidence="11">
        <name>NADPH</name>
        <dbReference type="ChEBI" id="CHEBI:57783"/>
    </cofactor>
</comment>
<evidence type="ECO:0000256" key="1">
    <source>
        <dbReference type="ARBA" id="ARBA00001917"/>
    </source>
</evidence>
<evidence type="ECO:0000256" key="4">
    <source>
        <dbReference type="ARBA" id="ARBA00022643"/>
    </source>
</evidence>
<dbReference type="NCBIfam" id="TIGR02151">
    <property type="entry name" value="IPP_isom_2"/>
    <property type="match status" value="1"/>
</dbReference>
<keyword evidence="3 11" id="KW-0285">Flavoprotein</keyword>
<comment type="caution">
    <text evidence="13">The sequence shown here is derived from an EMBL/GenBank/DDBJ whole genome shotgun (WGS) entry which is preliminary data.</text>
</comment>
<keyword evidence="7 11" id="KW-0521">NADP</keyword>
<dbReference type="InterPro" id="IPR013785">
    <property type="entry name" value="Aldolase_TIM"/>
</dbReference>
<name>A0ABS4EZE1_9CLOT</name>
<dbReference type="SUPFAM" id="SSF51395">
    <property type="entry name" value="FMN-linked oxidoreductases"/>
    <property type="match status" value="1"/>
</dbReference>
<dbReference type="HAMAP" id="MF_00354">
    <property type="entry name" value="Idi_2"/>
    <property type="match status" value="1"/>
</dbReference>
<evidence type="ECO:0000256" key="9">
    <source>
        <dbReference type="ARBA" id="ARBA00023235"/>
    </source>
</evidence>
<evidence type="ECO:0000259" key="12">
    <source>
        <dbReference type="Pfam" id="PF01070"/>
    </source>
</evidence>
<comment type="caution">
    <text evidence="11">Lacks conserved residue(s) required for the propagation of feature annotation.</text>
</comment>
<dbReference type="EMBL" id="JAGGJZ010000002">
    <property type="protein sequence ID" value="MBP1889373.1"/>
    <property type="molecule type" value="Genomic_DNA"/>
</dbReference>
<protein>
    <recommendedName>
        <fullName evidence="11">Isopentenyl-diphosphate delta-isomerase</fullName>
        <shortName evidence="11">IPP isomerase</shortName>
        <ecNumber evidence="11">5.3.3.2</ecNumber>
    </recommendedName>
    <alternativeName>
        <fullName evidence="11">Isopentenyl diphosphate:dimethylallyl diphosphate isomerase</fullName>
    </alternativeName>
    <alternativeName>
        <fullName evidence="11">Isopentenyl pyrophosphate isomerase</fullName>
    </alternativeName>
    <alternativeName>
        <fullName evidence="11">Type 2 isopentenyl diphosphate isomerase</fullName>
        <shortName evidence="11">IDI-2</shortName>
    </alternativeName>
</protein>
<keyword evidence="9 11" id="KW-0413">Isomerase</keyword>
<evidence type="ECO:0000256" key="10">
    <source>
        <dbReference type="ARBA" id="ARBA00025810"/>
    </source>
</evidence>
<keyword evidence="5 11" id="KW-0479">Metal-binding</keyword>
<evidence type="ECO:0000256" key="3">
    <source>
        <dbReference type="ARBA" id="ARBA00022630"/>
    </source>
</evidence>